<comment type="caution">
    <text evidence="1">The sequence shown here is derived from an EMBL/GenBank/DDBJ whole genome shotgun (WGS) entry which is preliminary data.</text>
</comment>
<dbReference type="AlphaFoldDB" id="A0A2M8M8T2"/>
<sequence>MKTIYDILTHFLEKSTIDNRTQFQRLIRSWLCSDVRYTNLIKSVWLWKDFPSRLFFIGKNAGGDLFGKTYLGDFSDPEDVIINKCSVDSLSGNPILYNISFQRVYKMA</sequence>
<proteinExistence type="predicted"/>
<accession>A0A2M8M8T2</accession>
<reference evidence="1 2" key="1">
    <citation type="submission" date="2017-11" db="EMBL/GenBank/DDBJ databases">
        <title>Genome sequencing of Prevotella intermedia KCOM 1779.</title>
        <authorList>
            <person name="Kook J.-K."/>
            <person name="Park S.-N."/>
            <person name="Lim Y.K."/>
        </authorList>
    </citation>
    <scope>NUCLEOTIDE SEQUENCE [LARGE SCALE GENOMIC DNA]</scope>
    <source>
        <strain evidence="1 2">KCOM 1779</strain>
    </source>
</reference>
<evidence type="ECO:0000313" key="2">
    <source>
        <dbReference type="Proteomes" id="UP000228641"/>
    </source>
</evidence>
<dbReference type="Proteomes" id="UP000228641">
    <property type="component" value="Unassembled WGS sequence"/>
</dbReference>
<name>A0A2M8M8T2_PREIN</name>
<dbReference type="EMBL" id="PGGD01000001">
    <property type="protein sequence ID" value="PJF00621.1"/>
    <property type="molecule type" value="Genomic_DNA"/>
</dbReference>
<gene>
    <name evidence="1" type="ORF">CUB97_04770</name>
</gene>
<protein>
    <submittedName>
        <fullName evidence="1">Uncharacterized protein</fullName>
    </submittedName>
</protein>
<organism evidence="1 2">
    <name type="scientific">Prevotella intermedia</name>
    <dbReference type="NCBI Taxonomy" id="28131"/>
    <lineage>
        <taxon>Bacteria</taxon>
        <taxon>Pseudomonadati</taxon>
        <taxon>Bacteroidota</taxon>
        <taxon>Bacteroidia</taxon>
        <taxon>Bacteroidales</taxon>
        <taxon>Prevotellaceae</taxon>
        <taxon>Prevotella</taxon>
    </lineage>
</organism>
<evidence type="ECO:0000313" key="1">
    <source>
        <dbReference type="EMBL" id="PJF00621.1"/>
    </source>
</evidence>